<name>A0AAF0EMW3_9BASI</name>
<dbReference type="AlphaFoldDB" id="A0AAF0EMW3"/>
<evidence type="ECO:0000313" key="2">
    <source>
        <dbReference type="Proteomes" id="UP001213623"/>
    </source>
</evidence>
<keyword evidence="2" id="KW-1185">Reference proteome</keyword>
<protein>
    <submittedName>
        <fullName evidence="1">Uncharacterized protein</fullName>
    </submittedName>
</protein>
<sequence>MLIAQKYAAASYPLLLGNETTSEGYRPLIKSKQTAKELEHSDNASFQLFKCQQEGIDYLNSTFWEIRHTSKHLCVSMHAPPTVHPKGSIGFQLRTEENRLIATGCAGASDEAFYDQVFYEKDNLHLLQYNALKNQTRFIPQFDGQDVYLVEKMNNWEDKYNFYLFFSMSRRA</sequence>
<dbReference type="Proteomes" id="UP001213623">
    <property type="component" value="Chromosome 4"/>
</dbReference>
<accession>A0AAF0EMW3</accession>
<gene>
    <name evidence="1" type="ORF">MNAN1_002781</name>
</gene>
<proteinExistence type="predicted"/>
<dbReference type="EMBL" id="CP119895">
    <property type="protein sequence ID" value="WFD27776.1"/>
    <property type="molecule type" value="Genomic_DNA"/>
</dbReference>
<evidence type="ECO:0000313" key="1">
    <source>
        <dbReference type="EMBL" id="WFD27776.1"/>
    </source>
</evidence>
<organism evidence="1 2">
    <name type="scientific">Malassezia nana</name>
    <dbReference type="NCBI Taxonomy" id="180528"/>
    <lineage>
        <taxon>Eukaryota</taxon>
        <taxon>Fungi</taxon>
        <taxon>Dikarya</taxon>
        <taxon>Basidiomycota</taxon>
        <taxon>Ustilaginomycotina</taxon>
        <taxon>Malasseziomycetes</taxon>
        <taxon>Malasseziales</taxon>
        <taxon>Malasseziaceae</taxon>
        <taxon>Malassezia</taxon>
    </lineage>
</organism>
<reference evidence="1" key="1">
    <citation type="submission" date="2023-03" db="EMBL/GenBank/DDBJ databases">
        <title>Mating type loci evolution in Malassezia.</title>
        <authorList>
            <person name="Coelho M.A."/>
        </authorList>
    </citation>
    <scope>NUCLEOTIDE SEQUENCE</scope>
    <source>
        <strain evidence="1">CBS 9557</strain>
    </source>
</reference>